<evidence type="ECO:0000313" key="1">
    <source>
        <dbReference type="EMBL" id="GAG56165.1"/>
    </source>
</evidence>
<comment type="caution">
    <text evidence="1">The sequence shown here is derived from an EMBL/GenBank/DDBJ whole genome shotgun (WGS) entry which is preliminary data.</text>
</comment>
<feature type="non-terminal residue" evidence="1">
    <location>
        <position position="1"/>
    </location>
</feature>
<sequence>PTVTSLAFANYNSKLYLAANKVLSKLNSTGDGFDYVNDFDNNILDLTPSLGVLFIALGAEAADTRTAEALDDSETDIDIDDDTGFSEDDHIRIDAEVIKITTIDAGRFAVVVRGQWGTTAAAHSINARVLEARKSYYMDVDETFTLCNAANARPGVDRNLVS</sequence>
<proteinExistence type="predicted"/>
<accession>X0YJK4</accession>
<dbReference type="AlphaFoldDB" id="X0YJK4"/>
<reference evidence="1" key="1">
    <citation type="journal article" date="2014" name="Front. Microbiol.">
        <title>High frequency of phylogenetically diverse reductive dehalogenase-homologous genes in deep subseafloor sedimentary metagenomes.</title>
        <authorList>
            <person name="Kawai M."/>
            <person name="Futagami T."/>
            <person name="Toyoda A."/>
            <person name="Takaki Y."/>
            <person name="Nishi S."/>
            <person name="Hori S."/>
            <person name="Arai W."/>
            <person name="Tsubouchi T."/>
            <person name="Morono Y."/>
            <person name="Uchiyama I."/>
            <person name="Ito T."/>
            <person name="Fujiyama A."/>
            <person name="Inagaki F."/>
            <person name="Takami H."/>
        </authorList>
    </citation>
    <scope>NUCLEOTIDE SEQUENCE</scope>
    <source>
        <strain evidence="1">Expedition CK06-06</strain>
    </source>
</reference>
<organism evidence="1">
    <name type="scientific">marine sediment metagenome</name>
    <dbReference type="NCBI Taxonomy" id="412755"/>
    <lineage>
        <taxon>unclassified sequences</taxon>
        <taxon>metagenomes</taxon>
        <taxon>ecological metagenomes</taxon>
    </lineage>
</organism>
<protein>
    <submittedName>
        <fullName evidence="1">Uncharacterized protein</fullName>
    </submittedName>
</protein>
<dbReference type="EMBL" id="BART01004725">
    <property type="protein sequence ID" value="GAG56165.1"/>
    <property type="molecule type" value="Genomic_DNA"/>
</dbReference>
<gene>
    <name evidence="1" type="ORF">S01H4_11591</name>
</gene>
<name>X0YJK4_9ZZZZ</name>